<feature type="domain" description="Response regulatory" evidence="8">
    <location>
        <begin position="456"/>
        <end position="573"/>
    </location>
</feature>
<dbReference type="CDD" id="cd16922">
    <property type="entry name" value="HATPase_EvgS-ArcB-TorS-like"/>
    <property type="match status" value="1"/>
</dbReference>
<evidence type="ECO:0000256" key="3">
    <source>
        <dbReference type="ARBA" id="ARBA00022553"/>
    </source>
</evidence>
<dbReference type="PANTHER" id="PTHR45339:SF1">
    <property type="entry name" value="HYBRID SIGNAL TRANSDUCTION HISTIDINE KINASE J"/>
    <property type="match status" value="1"/>
</dbReference>
<dbReference type="EC" id="2.7.13.3" evidence="2"/>
<keyword evidence="6" id="KW-0812">Transmembrane</keyword>
<feature type="transmembrane region" description="Helical" evidence="6">
    <location>
        <begin position="81"/>
        <end position="105"/>
    </location>
</feature>
<comment type="catalytic activity">
    <reaction evidence="1">
        <text>ATP + protein L-histidine = ADP + protein N-phospho-L-histidine.</text>
        <dbReference type="EC" id="2.7.13.3"/>
    </reaction>
</comment>
<dbReference type="PROSITE" id="PS50110">
    <property type="entry name" value="RESPONSE_REGULATORY"/>
    <property type="match status" value="1"/>
</dbReference>
<evidence type="ECO:0000313" key="9">
    <source>
        <dbReference type="EMBL" id="XDO95301.1"/>
    </source>
</evidence>
<dbReference type="SUPFAM" id="SSF55874">
    <property type="entry name" value="ATPase domain of HSP90 chaperone/DNA topoisomerase II/histidine kinase"/>
    <property type="match status" value="1"/>
</dbReference>
<evidence type="ECO:0000259" key="7">
    <source>
        <dbReference type="PROSITE" id="PS50109"/>
    </source>
</evidence>
<dbReference type="Gene3D" id="3.30.565.10">
    <property type="entry name" value="Histidine kinase-like ATPase, C-terminal domain"/>
    <property type="match status" value="1"/>
</dbReference>
<dbReference type="AlphaFoldDB" id="A0AB39KPN4"/>
<dbReference type="GO" id="GO:0000155">
    <property type="term" value="F:phosphorelay sensor kinase activity"/>
    <property type="evidence" value="ECO:0007669"/>
    <property type="project" value="InterPro"/>
</dbReference>
<organism evidence="9">
    <name type="scientific">Caulobacter sp. 73W</name>
    <dbReference type="NCBI Taxonomy" id="3161137"/>
    <lineage>
        <taxon>Bacteria</taxon>
        <taxon>Pseudomonadati</taxon>
        <taxon>Pseudomonadota</taxon>
        <taxon>Alphaproteobacteria</taxon>
        <taxon>Caulobacterales</taxon>
        <taxon>Caulobacteraceae</taxon>
        <taxon>Caulobacter</taxon>
    </lineage>
</organism>
<name>A0AB39KPN4_9CAUL</name>
<feature type="domain" description="Histidine kinase" evidence="7">
    <location>
        <begin position="219"/>
        <end position="440"/>
    </location>
</feature>
<keyword evidence="9" id="KW-0067">ATP-binding</keyword>
<dbReference type="RefSeq" id="WP_369058151.1">
    <property type="nucleotide sequence ID" value="NZ_CP158375.1"/>
</dbReference>
<keyword evidence="6" id="KW-1133">Transmembrane helix</keyword>
<evidence type="ECO:0000256" key="4">
    <source>
        <dbReference type="ARBA" id="ARBA00023012"/>
    </source>
</evidence>
<keyword evidence="6" id="KW-0472">Membrane</keyword>
<gene>
    <name evidence="9" type="ORF">ABOZ73_10770</name>
</gene>
<evidence type="ECO:0000256" key="5">
    <source>
        <dbReference type="PROSITE-ProRule" id="PRU00169"/>
    </source>
</evidence>
<dbReference type="SUPFAM" id="SSF52172">
    <property type="entry name" value="CheY-like"/>
    <property type="match status" value="1"/>
</dbReference>
<dbReference type="InterPro" id="IPR011006">
    <property type="entry name" value="CheY-like_superfamily"/>
</dbReference>
<dbReference type="PANTHER" id="PTHR45339">
    <property type="entry name" value="HYBRID SIGNAL TRANSDUCTION HISTIDINE KINASE J"/>
    <property type="match status" value="1"/>
</dbReference>
<dbReference type="PRINTS" id="PR00344">
    <property type="entry name" value="BCTRLSENSOR"/>
</dbReference>
<feature type="transmembrane region" description="Helical" evidence="6">
    <location>
        <begin position="111"/>
        <end position="129"/>
    </location>
</feature>
<dbReference type="SUPFAM" id="SSF47384">
    <property type="entry name" value="Homodimeric domain of signal transducing histidine kinase"/>
    <property type="match status" value="1"/>
</dbReference>
<dbReference type="InterPro" id="IPR004358">
    <property type="entry name" value="Sig_transdc_His_kin-like_C"/>
</dbReference>
<keyword evidence="9" id="KW-0547">Nucleotide-binding</keyword>
<dbReference type="InterPro" id="IPR005467">
    <property type="entry name" value="His_kinase_dom"/>
</dbReference>
<feature type="transmembrane region" description="Helical" evidence="6">
    <location>
        <begin position="161"/>
        <end position="181"/>
    </location>
</feature>
<dbReference type="CDD" id="cd17546">
    <property type="entry name" value="REC_hyHK_CKI1_RcsC-like"/>
    <property type="match status" value="1"/>
</dbReference>
<evidence type="ECO:0000256" key="2">
    <source>
        <dbReference type="ARBA" id="ARBA00012438"/>
    </source>
</evidence>
<dbReference type="CDD" id="cd00082">
    <property type="entry name" value="HisKA"/>
    <property type="match status" value="1"/>
</dbReference>
<dbReference type="PROSITE" id="PS50109">
    <property type="entry name" value="HIS_KIN"/>
    <property type="match status" value="1"/>
</dbReference>
<keyword evidence="3 5" id="KW-0597">Phosphoprotein</keyword>
<dbReference type="SMART" id="SM00448">
    <property type="entry name" value="REC"/>
    <property type="match status" value="1"/>
</dbReference>
<dbReference type="InterPro" id="IPR036890">
    <property type="entry name" value="HATPase_C_sf"/>
</dbReference>
<feature type="transmembrane region" description="Helical" evidence="6">
    <location>
        <begin position="22"/>
        <end position="41"/>
    </location>
</feature>
<accession>A0AB39KPN4</accession>
<protein>
    <recommendedName>
        <fullName evidence="2">histidine kinase</fullName>
        <ecNumber evidence="2">2.7.13.3</ecNumber>
    </recommendedName>
</protein>
<feature type="transmembrane region" description="Helical" evidence="6">
    <location>
        <begin position="136"/>
        <end position="155"/>
    </location>
</feature>
<dbReference type="Pfam" id="PF00072">
    <property type="entry name" value="Response_reg"/>
    <property type="match status" value="1"/>
</dbReference>
<dbReference type="SMART" id="SM00387">
    <property type="entry name" value="HATPase_c"/>
    <property type="match status" value="1"/>
</dbReference>
<dbReference type="Pfam" id="PF02518">
    <property type="entry name" value="HATPase_c"/>
    <property type="match status" value="1"/>
</dbReference>
<dbReference type="FunFam" id="3.30.565.10:FF:000010">
    <property type="entry name" value="Sensor histidine kinase RcsC"/>
    <property type="match status" value="1"/>
</dbReference>
<proteinExistence type="predicted"/>
<keyword evidence="4" id="KW-0902">Two-component regulatory system</keyword>
<dbReference type="EMBL" id="CP158375">
    <property type="protein sequence ID" value="XDO95301.1"/>
    <property type="molecule type" value="Genomic_DNA"/>
</dbReference>
<dbReference type="InterPro" id="IPR036097">
    <property type="entry name" value="HisK_dim/P_sf"/>
</dbReference>
<dbReference type="Gene3D" id="1.10.287.130">
    <property type="match status" value="1"/>
</dbReference>
<evidence type="ECO:0000259" key="8">
    <source>
        <dbReference type="PROSITE" id="PS50110"/>
    </source>
</evidence>
<dbReference type="SMART" id="SM00388">
    <property type="entry name" value="HisKA"/>
    <property type="match status" value="1"/>
</dbReference>
<feature type="modified residue" description="4-aspartylphosphate" evidence="5">
    <location>
        <position position="505"/>
    </location>
</feature>
<dbReference type="InterPro" id="IPR001789">
    <property type="entry name" value="Sig_transdc_resp-reg_receiver"/>
</dbReference>
<reference evidence="9" key="1">
    <citation type="submission" date="2024-06" db="EMBL/GenBank/DDBJ databases">
        <title>Caulobacter inopinatus, sp. nov.</title>
        <authorList>
            <person name="Donachie S.P."/>
        </authorList>
    </citation>
    <scope>NUCLEOTIDE SEQUENCE</scope>
    <source>
        <strain evidence="9">73W</strain>
    </source>
</reference>
<dbReference type="Gene3D" id="3.40.50.2300">
    <property type="match status" value="1"/>
</dbReference>
<evidence type="ECO:0000256" key="6">
    <source>
        <dbReference type="SAM" id="Phobius"/>
    </source>
</evidence>
<sequence length="583" mass="61940">MASISEHYAGLLRVMAARHSGAPVRLLITLCVCCLVFTIMGASWVWIWAWGLAYAGVDIFGYLLKGSAVARRWSEPSRLRLVLLTVISGMPSTLWASAAIPLWYARQVNEFAPVGAILLMGGGLLQVIAASAHSRLAFMAMVTPMMLIAAAVVLLDPVATPMIKAVWLVGGAVVGINALTASRMSMAAVLRERAIAAEHDRRRAEAEATAAAKSAFVAVVCHELRTPISAILSGAGVLERNAADAATRTQTQVIGDAGSMMRDLLNDLLDLSRIEAGRLSVETVSFDIRQTLSDLLRLWRPEAAKKRLRLRVEGVACLPRWVQGDPTRLRQVLNNLLSNAIKFTPAGSVTLKVAAAAGADGRLTLSLSVIDTGPGFDAEASDRLFTAFNQLNAGVAAKYGGSGLGLAISRELARLMGGELTVDSRTGEGAAFTLSLNLEIAASPPPAPEPTLAGVRVLAVDDHVLNRRALEVILEPFGVLPVTAESGEAALEILAEQPFDVVLMDLYMPGMDGRDAVRRLRREAGPNQKTPVIAVTASATDKDWDDCREAGMEAHVAKPVIPAELHAALRQVLTSRAIAAEAA</sequence>
<dbReference type="Pfam" id="PF00512">
    <property type="entry name" value="HisKA"/>
    <property type="match status" value="1"/>
</dbReference>
<dbReference type="GO" id="GO:0005524">
    <property type="term" value="F:ATP binding"/>
    <property type="evidence" value="ECO:0007669"/>
    <property type="project" value="UniProtKB-KW"/>
</dbReference>
<evidence type="ECO:0000256" key="1">
    <source>
        <dbReference type="ARBA" id="ARBA00000085"/>
    </source>
</evidence>
<dbReference type="InterPro" id="IPR003594">
    <property type="entry name" value="HATPase_dom"/>
</dbReference>
<dbReference type="InterPro" id="IPR003661">
    <property type="entry name" value="HisK_dim/P_dom"/>
</dbReference>